<evidence type="ECO:0000313" key="3">
    <source>
        <dbReference type="Proteomes" id="UP000271098"/>
    </source>
</evidence>
<dbReference type="InterPro" id="IPR006797">
    <property type="entry name" value="PRELI/MSF1_dom"/>
</dbReference>
<gene>
    <name evidence="2" type="ORF">GPUH_LOCUS7513</name>
</gene>
<dbReference type="PROSITE" id="PS50904">
    <property type="entry name" value="PRELI_MSF1"/>
    <property type="match status" value="1"/>
</dbReference>
<dbReference type="PANTHER" id="PTHR11158">
    <property type="entry name" value="MSF1/PX19 RELATED"/>
    <property type="match status" value="1"/>
</dbReference>
<keyword evidence="3" id="KW-1185">Reference proteome</keyword>
<dbReference type="Pfam" id="PF04707">
    <property type="entry name" value="PRELI"/>
    <property type="match status" value="1"/>
</dbReference>
<feature type="domain" description="PRELI/MSF1" evidence="1">
    <location>
        <begin position="1"/>
        <end position="98"/>
    </location>
</feature>
<accession>A0A3P6RUP8</accession>
<proteinExistence type="predicted"/>
<evidence type="ECO:0000313" key="2">
    <source>
        <dbReference type="EMBL" id="VDK58600.1"/>
    </source>
</evidence>
<dbReference type="AlphaFoldDB" id="A0A3P6RUP8"/>
<dbReference type="InterPro" id="IPR037365">
    <property type="entry name" value="Slowmo/Ups"/>
</dbReference>
<dbReference type="Proteomes" id="UP000271098">
    <property type="component" value="Unassembled WGS sequence"/>
</dbReference>
<organism evidence="2 3">
    <name type="scientific">Gongylonema pulchrum</name>
    <dbReference type="NCBI Taxonomy" id="637853"/>
    <lineage>
        <taxon>Eukaryota</taxon>
        <taxon>Metazoa</taxon>
        <taxon>Ecdysozoa</taxon>
        <taxon>Nematoda</taxon>
        <taxon>Chromadorea</taxon>
        <taxon>Rhabditida</taxon>
        <taxon>Spirurina</taxon>
        <taxon>Spiruromorpha</taxon>
        <taxon>Spiruroidea</taxon>
        <taxon>Gongylonematidae</taxon>
        <taxon>Gongylonema</taxon>
    </lineage>
</organism>
<dbReference type="EMBL" id="UYRT01019597">
    <property type="protein sequence ID" value="VDK58600.1"/>
    <property type="molecule type" value="Genomic_DNA"/>
</dbReference>
<reference evidence="2 3" key="1">
    <citation type="submission" date="2018-11" db="EMBL/GenBank/DDBJ databases">
        <authorList>
            <consortium name="Pathogen Informatics"/>
        </authorList>
    </citation>
    <scope>NUCLEOTIDE SEQUENCE [LARGE SCALE GENOMIC DNA]</scope>
</reference>
<evidence type="ECO:0000259" key="1">
    <source>
        <dbReference type="PROSITE" id="PS50904"/>
    </source>
</evidence>
<dbReference type="OrthoDB" id="30289at2759"/>
<protein>
    <recommendedName>
        <fullName evidence="1">PRELI/MSF1 domain-containing protein</fullName>
    </recommendedName>
</protein>
<dbReference type="GO" id="GO:0005758">
    <property type="term" value="C:mitochondrial intermembrane space"/>
    <property type="evidence" value="ECO:0007669"/>
    <property type="project" value="InterPro"/>
</dbReference>
<name>A0A3P6RUP8_9BILA</name>
<sequence>MYFKQKNSLDRRKRTLIIEATNVSLAPRIDAKETCFYYVHPENNNWTCFEQSASLDVQSLLGLESTVEKIAVKHYAATLAKGKEILEFFIDELIKSGVTFIPPYSDTTESAADSAIDVSRPGDEEEKEKEGAEIMKHCRRSSFLLRFFFVTEYQNRALSSLQF</sequence>